<dbReference type="EMBL" id="CP099489">
    <property type="protein sequence ID" value="USQ80530.1"/>
    <property type="molecule type" value="Genomic_DNA"/>
</dbReference>
<organism evidence="2 3">
    <name type="scientific">Ornithinimicrobium faecis</name>
    <dbReference type="NCBI Taxonomy" id="2934158"/>
    <lineage>
        <taxon>Bacteria</taxon>
        <taxon>Bacillati</taxon>
        <taxon>Actinomycetota</taxon>
        <taxon>Actinomycetes</taxon>
        <taxon>Micrococcales</taxon>
        <taxon>Ornithinimicrobiaceae</taxon>
        <taxon>Ornithinimicrobium</taxon>
    </lineage>
</organism>
<dbReference type="InterPro" id="IPR027381">
    <property type="entry name" value="LytR/CpsA/Psr_C"/>
</dbReference>
<protein>
    <submittedName>
        <fullName evidence="2">LytR C-terminal domain-containing protein</fullName>
    </submittedName>
</protein>
<proteinExistence type="predicted"/>
<accession>A0ABY4YUV6</accession>
<name>A0ABY4YUV6_9MICO</name>
<sequence>MSTAARRRRRRAALVLTALVTVLAAVGLYALAYFQGWLPDDDGGTGDSDQVTATTAAPSLQPEEVTVNIYNASGAVGIAGRTSEALASHGFEIDAVDNAPQGTEAPQVAEIRHGPEGEDAAKLLSTLVPDAVLVADTREDAEVDLYIGTDFVEVEPAETDESATETE</sequence>
<dbReference type="RefSeq" id="WP_252593905.1">
    <property type="nucleotide sequence ID" value="NZ_CP099489.1"/>
</dbReference>
<evidence type="ECO:0000313" key="3">
    <source>
        <dbReference type="Proteomes" id="UP001056455"/>
    </source>
</evidence>
<dbReference type="Pfam" id="PF13399">
    <property type="entry name" value="LytR_C"/>
    <property type="match status" value="1"/>
</dbReference>
<dbReference type="Proteomes" id="UP001056455">
    <property type="component" value="Chromosome"/>
</dbReference>
<keyword evidence="3" id="KW-1185">Reference proteome</keyword>
<dbReference type="Gene3D" id="3.30.70.2390">
    <property type="match status" value="1"/>
</dbReference>
<reference evidence="2" key="1">
    <citation type="submission" date="2022-06" db="EMBL/GenBank/DDBJ databases">
        <title>Ornithinimicrobium HY1793.</title>
        <authorList>
            <person name="Huang Y."/>
        </authorList>
    </citation>
    <scope>NUCLEOTIDE SEQUENCE</scope>
    <source>
        <strain evidence="2">HY1793</strain>
    </source>
</reference>
<feature type="domain" description="LytR/CpsA/Psr regulator C-terminal" evidence="1">
    <location>
        <begin position="64"/>
        <end position="151"/>
    </location>
</feature>
<evidence type="ECO:0000313" key="2">
    <source>
        <dbReference type="EMBL" id="USQ80530.1"/>
    </source>
</evidence>
<evidence type="ECO:0000259" key="1">
    <source>
        <dbReference type="Pfam" id="PF13399"/>
    </source>
</evidence>
<gene>
    <name evidence="2" type="ORF">NF556_02355</name>
</gene>